<keyword evidence="6" id="KW-1185">Reference proteome</keyword>
<sequence>MTLSLLGGTGPATLFAHAWNITHGELGRREMTTGLHIVRDVFCSVCKKKLGWMYEMALVKSQEYKEGQVILENANMIKISNEIRDPIGEQYGSARLQRLQNYTFQSHSTGVTEYRSDATSPNVF</sequence>
<accession>A0A1I7UH07</accession>
<dbReference type="WBParaSite" id="Csp11.Scaffold629.g9237.t1">
    <property type="protein sequence ID" value="Csp11.Scaffold629.g9237.t1"/>
    <property type="gene ID" value="Csp11.Scaffold629.g9237"/>
</dbReference>
<feature type="domain" description="Yippee" evidence="5">
    <location>
        <begin position="1"/>
        <end position="80"/>
    </location>
</feature>
<dbReference type="GO" id="GO:0046872">
    <property type="term" value="F:metal ion binding"/>
    <property type="evidence" value="ECO:0007669"/>
    <property type="project" value="UniProtKB-KW"/>
</dbReference>
<dbReference type="eggNOG" id="KOG3399">
    <property type="taxonomic scope" value="Eukaryota"/>
</dbReference>
<evidence type="ECO:0000256" key="1">
    <source>
        <dbReference type="ARBA" id="ARBA00005613"/>
    </source>
</evidence>
<evidence type="ECO:0000313" key="6">
    <source>
        <dbReference type="Proteomes" id="UP000095282"/>
    </source>
</evidence>
<keyword evidence="3" id="KW-0862">Zinc</keyword>
<dbReference type="InterPro" id="IPR034751">
    <property type="entry name" value="Yippee"/>
</dbReference>
<organism evidence="6 7">
    <name type="scientific">Caenorhabditis tropicalis</name>
    <dbReference type="NCBI Taxonomy" id="1561998"/>
    <lineage>
        <taxon>Eukaryota</taxon>
        <taxon>Metazoa</taxon>
        <taxon>Ecdysozoa</taxon>
        <taxon>Nematoda</taxon>
        <taxon>Chromadorea</taxon>
        <taxon>Rhabditida</taxon>
        <taxon>Rhabditina</taxon>
        <taxon>Rhabditomorpha</taxon>
        <taxon>Rhabditoidea</taxon>
        <taxon>Rhabditidae</taxon>
        <taxon>Peloderinae</taxon>
        <taxon>Caenorhabditis</taxon>
    </lineage>
</organism>
<evidence type="ECO:0000313" key="7">
    <source>
        <dbReference type="WBParaSite" id="Csp11.Scaffold629.g9237.t1"/>
    </source>
</evidence>
<dbReference type="AlphaFoldDB" id="A0A1I7UH07"/>
<name>A0A1I7UH07_9PELO</name>
<evidence type="ECO:0000256" key="3">
    <source>
        <dbReference type="ARBA" id="ARBA00022833"/>
    </source>
</evidence>
<reference evidence="7" key="1">
    <citation type="submission" date="2016-11" db="UniProtKB">
        <authorList>
            <consortium name="WormBaseParasite"/>
        </authorList>
    </citation>
    <scope>IDENTIFICATION</scope>
</reference>
<evidence type="ECO:0000256" key="4">
    <source>
        <dbReference type="RuleBase" id="RU110713"/>
    </source>
</evidence>
<dbReference type="InterPro" id="IPR039058">
    <property type="entry name" value="Yippee_fam"/>
</dbReference>
<dbReference type="STRING" id="1561998.A0A1I7UH07"/>
<keyword evidence="2" id="KW-0479">Metal-binding</keyword>
<dbReference type="Proteomes" id="UP000095282">
    <property type="component" value="Unplaced"/>
</dbReference>
<protein>
    <recommendedName>
        <fullName evidence="4">Protein yippee-like</fullName>
    </recommendedName>
</protein>
<dbReference type="PANTHER" id="PTHR13848">
    <property type="entry name" value="PROTEIN YIPPEE-LIKE CG15309-RELATED"/>
    <property type="match status" value="1"/>
</dbReference>
<dbReference type="InterPro" id="IPR004910">
    <property type="entry name" value="Yippee/Mis18/Cereblon"/>
</dbReference>
<proteinExistence type="inferred from homology"/>
<evidence type="ECO:0000259" key="5">
    <source>
        <dbReference type="PROSITE" id="PS51792"/>
    </source>
</evidence>
<dbReference type="Pfam" id="PF03226">
    <property type="entry name" value="Yippee-Mis18"/>
    <property type="match status" value="1"/>
</dbReference>
<comment type="similarity">
    <text evidence="1 4">Belongs to the yippee family.</text>
</comment>
<dbReference type="PROSITE" id="PS51792">
    <property type="entry name" value="YIPPEE"/>
    <property type="match status" value="1"/>
</dbReference>
<evidence type="ECO:0000256" key="2">
    <source>
        <dbReference type="ARBA" id="ARBA00022723"/>
    </source>
</evidence>